<keyword evidence="1" id="KW-0732">Signal</keyword>
<dbReference type="PANTHER" id="PTHR46809">
    <property type="entry name" value="STROMAL CELL-DERIVED FACTOR 2-LIKE PROTEIN"/>
    <property type="match status" value="1"/>
</dbReference>
<dbReference type="EMBL" id="CAJVPV010039298">
    <property type="protein sequence ID" value="CAG8758169.1"/>
    <property type="molecule type" value="Genomic_DNA"/>
</dbReference>
<proteinExistence type="predicted"/>
<evidence type="ECO:0000259" key="3">
    <source>
        <dbReference type="PROSITE" id="PS50919"/>
    </source>
</evidence>
<dbReference type="Gene3D" id="2.80.10.50">
    <property type="match status" value="2"/>
</dbReference>
<evidence type="ECO:0000313" key="5">
    <source>
        <dbReference type="Proteomes" id="UP000789342"/>
    </source>
</evidence>
<accession>A0A9N9NUF1</accession>
<reference evidence="4" key="1">
    <citation type="submission" date="2021-06" db="EMBL/GenBank/DDBJ databases">
        <authorList>
            <person name="Kallberg Y."/>
            <person name="Tangrot J."/>
            <person name="Rosling A."/>
        </authorList>
    </citation>
    <scope>NUCLEOTIDE SEQUENCE</scope>
    <source>
        <strain evidence="4">CL551</strain>
    </source>
</reference>
<dbReference type="OrthoDB" id="5588846at2759"/>
<evidence type="ECO:0000313" key="4">
    <source>
        <dbReference type="EMBL" id="CAG8758169.1"/>
    </source>
</evidence>
<dbReference type="InterPro" id="IPR036300">
    <property type="entry name" value="MIR_dom_sf"/>
</dbReference>
<feature type="domain" description="MIR" evidence="3">
    <location>
        <begin position="59"/>
        <end position="112"/>
    </location>
</feature>
<evidence type="ECO:0000256" key="1">
    <source>
        <dbReference type="ARBA" id="ARBA00022729"/>
    </source>
</evidence>
<dbReference type="Proteomes" id="UP000789342">
    <property type="component" value="Unassembled WGS sequence"/>
</dbReference>
<dbReference type="SMART" id="SM00472">
    <property type="entry name" value="MIR"/>
    <property type="match status" value="3"/>
</dbReference>
<keyword evidence="2" id="KW-0677">Repeat</keyword>
<gene>
    <name evidence="4" type="ORF">AMORRO_LOCUS15739</name>
</gene>
<feature type="domain" description="MIR" evidence="3">
    <location>
        <begin position="1"/>
        <end position="54"/>
    </location>
</feature>
<dbReference type="SUPFAM" id="SSF82109">
    <property type="entry name" value="MIR domain"/>
    <property type="match status" value="2"/>
</dbReference>
<comment type="caution">
    <text evidence="4">The sequence shown here is derived from an EMBL/GenBank/DDBJ whole genome shotgun (WGS) entry which is preliminary data.</text>
</comment>
<dbReference type="InterPro" id="IPR016093">
    <property type="entry name" value="MIR_motif"/>
</dbReference>
<dbReference type="AlphaFoldDB" id="A0A9N9NUF1"/>
<name>A0A9N9NUF1_9GLOM</name>
<feature type="non-terminal residue" evidence="4">
    <location>
        <position position="167"/>
    </location>
</feature>
<sequence length="167" mass="19282">KPIKYGSTIALFHVPTRKYLSTKGVKYPNHEQYMVVCTGQEIDYKHDLWTVYDKSNYSGDSLYISAGFIFKHKETGGFLHSHVTQFGKTPKSNYQQVTLLGGDDSHWIIRHYSSKVDYNYLDHLMDGDIISLFHKVTNIPLYSHDVLLDDRTQEVSCYGDGFEDNNM</sequence>
<protein>
    <submittedName>
        <fullName evidence="4">12070_t:CDS:1</fullName>
    </submittedName>
</protein>
<organism evidence="4 5">
    <name type="scientific">Acaulospora morrowiae</name>
    <dbReference type="NCBI Taxonomy" id="94023"/>
    <lineage>
        <taxon>Eukaryota</taxon>
        <taxon>Fungi</taxon>
        <taxon>Fungi incertae sedis</taxon>
        <taxon>Mucoromycota</taxon>
        <taxon>Glomeromycotina</taxon>
        <taxon>Glomeromycetes</taxon>
        <taxon>Diversisporales</taxon>
        <taxon>Acaulosporaceae</taxon>
        <taxon>Acaulospora</taxon>
    </lineage>
</organism>
<dbReference type="PANTHER" id="PTHR46809:SF2">
    <property type="entry name" value="GH21273P"/>
    <property type="match status" value="1"/>
</dbReference>
<keyword evidence="5" id="KW-1185">Reference proteome</keyword>
<evidence type="ECO:0000256" key="2">
    <source>
        <dbReference type="ARBA" id="ARBA00022737"/>
    </source>
</evidence>
<feature type="non-terminal residue" evidence="4">
    <location>
        <position position="1"/>
    </location>
</feature>
<dbReference type="PROSITE" id="PS50919">
    <property type="entry name" value="MIR"/>
    <property type="match status" value="2"/>
</dbReference>